<sequence>MSSFHDIIMSMKDRVRRPSTCRPHPKIKFTKDEDERLRSIVTQLGEQDWDTIADHMPGRNQRQCRERWLNYLSPNVNREPWSAEEDALLIEKHNELGSRWVRIAKYFVGRSDTSVKNRWMVLQRKILLEGEESLSNTFDMTGQNHTQKVCNSSFASTKTSPQQKNRIKKSLQPPINDVIIPSMQPLRQPQQMQICAQFPNMSNNAYYPSQIQNPIPYQAPMLVRQVQRPIFQQPPLPPNTNVSLQMSDVSMNDSQIQQRSKQQPPAQVPESNFDVETAQLEKQSEAPVKKESNEIDENDEVDFWNEIFNSNEFQSTADSFQWY</sequence>
<keyword evidence="2" id="KW-0238">DNA-binding</keyword>
<dbReference type="VEuPathDB" id="TrichDB:TRFO_08998"/>
<dbReference type="GO" id="GO:0000981">
    <property type="term" value="F:DNA-binding transcription factor activity, RNA polymerase II-specific"/>
    <property type="evidence" value="ECO:0007669"/>
    <property type="project" value="TreeGrafter"/>
</dbReference>
<protein>
    <submittedName>
        <fullName evidence="6">Myb-like DNA-binding domain containing protein</fullName>
    </submittedName>
</protein>
<reference evidence="6" key="1">
    <citation type="submission" date="2016-10" db="EMBL/GenBank/DDBJ databases">
        <authorList>
            <person name="Benchimol M."/>
            <person name="Almeida L.G."/>
            <person name="Vasconcelos A.T."/>
            <person name="Perreira-Neves A."/>
            <person name="Rosa I.A."/>
            <person name="Tasca T."/>
            <person name="Bogo M.R."/>
            <person name="de Souza W."/>
        </authorList>
    </citation>
    <scope>NUCLEOTIDE SEQUENCE [LARGE SCALE GENOMIC DNA]</scope>
    <source>
        <strain evidence="6">K</strain>
    </source>
</reference>
<gene>
    <name evidence="6" type="ORF">TRFO_08998</name>
</gene>
<dbReference type="InterPro" id="IPR017930">
    <property type="entry name" value="Myb_dom"/>
</dbReference>
<feature type="domain" description="HTH myb-type" evidence="5">
    <location>
        <begin position="77"/>
        <end position="127"/>
    </location>
</feature>
<keyword evidence="7" id="KW-1185">Reference proteome</keyword>
<dbReference type="AlphaFoldDB" id="A0A1J4JG87"/>
<dbReference type="InterPro" id="IPR001005">
    <property type="entry name" value="SANT/Myb"/>
</dbReference>
<name>A0A1J4JG87_9EUKA</name>
<evidence type="ECO:0000313" key="6">
    <source>
        <dbReference type="EMBL" id="OHS98154.1"/>
    </source>
</evidence>
<evidence type="ECO:0000256" key="2">
    <source>
        <dbReference type="ARBA" id="ARBA00023125"/>
    </source>
</evidence>
<dbReference type="OrthoDB" id="2143914at2759"/>
<feature type="region of interest" description="Disordered" evidence="3">
    <location>
        <begin position="250"/>
        <end position="271"/>
    </location>
</feature>
<evidence type="ECO:0000313" key="7">
    <source>
        <dbReference type="Proteomes" id="UP000179807"/>
    </source>
</evidence>
<keyword evidence="1" id="KW-0677">Repeat</keyword>
<dbReference type="GeneID" id="94829328"/>
<accession>A0A1J4JG87</accession>
<feature type="domain" description="HTH myb-type" evidence="5">
    <location>
        <begin position="28"/>
        <end position="76"/>
    </location>
</feature>
<dbReference type="InterPro" id="IPR009057">
    <property type="entry name" value="Homeodomain-like_sf"/>
</dbReference>
<dbReference type="Pfam" id="PF13921">
    <property type="entry name" value="Myb_DNA-bind_6"/>
    <property type="match status" value="1"/>
</dbReference>
<dbReference type="PANTHER" id="PTHR45614">
    <property type="entry name" value="MYB PROTEIN-RELATED"/>
    <property type="match status" value="1"/>
</dbReference>
<dbReference type="Proteomes" id="UP000179807">
    <property type="component" value="Unassembled WGS sequence"/>
</dbReference>
<feature type="compositionally biased region" description="Polar residues" evidence="3">
    <location>
        <begin position="250"/>
        <end position="265"/>
    </location>
</feature>
<proteinExistence type="predicted"/>
<evidence type="ECO:0000259" key="4">
    <source>
        <dbReference type="PROSITE" id="PS50090"/>
    </source>
</evidence>
<dbReference type="RefSeq" id="XP_068351291.1">
    <property type="nucleotide sequence ID" value="XM_068494624.1"/>
</dbReference>
<dbReference type="PROSITE" id="PS50090">
    <property type="entry name" value="MYB_LIKE"/>
    <property type="match status" value="2"/>
</dbReference>
<evidence type="ECO:0000256" key="1">
    <source>
        <dbReference type="ARBA" id="ARBA00022737"/>
    </source>
</evidence>
<dbReference type="Gene3D" id="1.10.10.60">
    <property type="entry name" value="Homeodomain-like"/>
    <property type="match status" value="2"/>
</dbReference>
<feature type="domain" description="Myb-like" evidence="4">
    <location>
        <begin position="28"/>
        <end position="72"/>
    </location>
</feature>
<comment type="caution">
    <text evidence="6">The sequence shown here is derived from an EMBL/GenBank/DDBJ whole genome shotgun (WGS) entry which is preliminary data.</text>
</comment>
<dbReference type="InterPro" id="IPR050560">
    <property type="entry name" value="MYB_TF"/>
</dbReference>
<evidence type="ECO:0000256" key="3">
    <source>
        <dbReference type="SAM" id="MobiDB-lite"/>
    </source>
</evidence>
<dbReference type="PROSITE" id="PS51294">
    <property type="entry name" value="HTH_MYB"/>
    <property type="match status" value="2"/>
</dbReference>
<dbReference type="SMART" id="SM00717">
    <property type="entry name" value="SANT"/>
    <property type="match status" value="2"/>
</dbReference>
<organism evidence="6 7">
    <name type="scientific">Tritrichomonas foetus</name>
    <dbReference type="NCBI Taxonomy" id="1144522"/>
    <lineage>
        <taxon>Eukaryota</taxon>
        <taxon>Metamonada</taxon>
        <taxon>Parabasalia</taxon>
        <taxon>Tritrichomonadida</taxon>
        <taxon>Tritrichomonadidae</taxon>
        <taxon>Tritrichomonas</taxon>
    </lineage>
</organism>
<dbReference type="SUPFAM" id="SSF46689">
    <property type="entry name" value="Homeodomain-like"/>
    <property type="match status" value="1"/>
</dbReference>
<feature type="domain" description="Myb-like" evidence="4">
    <location>
        <begin position="73"/>
        <end position="123"/>
    </location>
</feature>
<dbReference type="FunFam" id="1.10.10.60:FF:000010">
    <property type="entry name" value="Transcriptional activator Myb isoform A"/>
    <property type="match status" value="1"/>
</dbReference>
<dbReference type="PANTHER" id="PTHR45614:SF253">
    <property type="entry name" value="CHROMOSOME UNDETERMINED SCAFFOLD_38, WHOLE GENOME SHOTGUN SEQUENCE"/>
    <property type="match status" value="1"/>
</dbReference>
<evidence type="ECO:0000259" key="5">
    <source>
        <dbReference type="PROSITE" id="PS51294"/>
    </source>
</evidence>
<dbReference type="CDD" id="cd00167">
    <property type="entry name" value="SANT"/>
    <property type="match status" value="2"/>
</dbReference>
<dbReference type="GO" id="GO:0000978">
    <property type="term" value="F:RNA polymerase II cis-regulatory region sequence-specific DNA binding"/>
    <property type="evidence" value="ECO:0007669"/>
    <property type="project" value="TreeGrafter"/>
</dbReference>
<dbReference type="GO" id="GO:0005634">
    <property type="term" value="C:nucleus"/>
    <property type="evidence" value="ECO:0007669"/>
    <property type="project" value="TreeGrafter"/>
</dbReference>
<dbReference type="EMBL" id="MLAK01001071">
    <property type="protein sequence ID" value="OHS98154.1"/>
    <property type="molecule type" value="Genomic_DNA"/>
</dbReference>